<dbReference type="EMBL" id="GL450260">
    <property type="protein sequence ID" value="EFN81244.1"/>
    <property type="molecule type" value="Genomic_DNA"/>
</dbReference>
<keyword evidence="3 12" id="KW-0813">Transport</keyword>
<accession>E2BST5</accession>
<evidence type="ECO:0000256" key="11">
    <source>
        <dbReference type="ARBA" id="ARBA00023303"/>
    </source>
</evidence>
<proteinExistence type="inferred from homology"/>
<evidence type="ECO:0000256" key="8">
    <source>
        <dbReference type="ARBA" id="ARBA00023065"/>
    </source>
</evidence>
<dbReference type="OrthoDB" id="5874059at2759"/>
<dbReference type="InParanoid" id="E2BST5"/>
<name>E2BST5_HARSA</name>
<evidence type="ECO:0000256" key="9">
    <source>
        <dbReference type="ARBA" id="ARBA00023136"/>
    </source>
</evidence>
<dbReference type="GO" id="GO:0016020">
    <property type="term" value="C:membrane"/>
    <property type="evidence" value="ECO:0007669"/>
    <property type="project" value="UniProtKB-SubCell"/>
</dbReference>
<dbReference type="InterPro" id="IPR001873">
    <property type="entry name" value="ENaC"/>
</dbReference>
<keyword evidence="6" id="KW-1133">Transmembrane helix</keyword>
<comment type="similarity">
    <text evidence="2 12">Belongs to the amiloride-sensitive sodium channel (TC 1.A.6) family.</text>
</comment>
<dbReference type="Proteomes" id="UP000008237">
    <property type="component" value="Unassembled WGS sequence"/>
</dbReference>
<reference evidence="13 14" key="1">
    <citation type="journal article" date="2010" name="Science">
        <title>Genomic comparison of the ants Camponotus floridanus and Harpegnathos saltator.</title>
        <authorList>
            <person name="Bonasio R."/>
            <person name="Zhang G."/>
            <person name="Ye C."/>
            <person name="Mutti N.S."/>
            <person name="Fang X."/>
            <person name="Qin N."/>
            <person name="Donahue G."/>
            <person name="Yang P."/>
            <person name="Li Q."/>
            <person name="Li C."/>
            <person name="Zhang P."/>
            <person name="Huang Z."/>
            <person name="Berger S.L."/>
            <person name="Reinberg D."/>
            <person name="Wang J."/>
            <person name="Liebig J."/>
        </authorList>
    </citation>
    <scope>NUCLEOTIDE SEQUENCE [LARGE SCALE GENOMIC DNA]</scope>
    <source>
        <strain evidence="13 14">R22 G/1</strain>
    </source>
</reference>
<dbReference type="AlphaFoldDB" id="E2BST5"/>
<evidence type="ECO:0000256" key="2">
    <source>
        <dbReference type="ARBA" id="ARBA00007193"/>
    </source>
</evidence>
<evidence type="ECO:0000256" key="3">
    <source>
        <dbReference type="ARBA" id="ARBA00022448"/>
    </source>
</evidence>
<keyword evidence="11 12" id="KW-0407">Ion channel</keyword>
<evidence type="ECO:0000256" key="6">
    <source>
        <dbReference type="ARBA" id="ARBA00022989"/>
    </source>
</evidence>
<evidence type="ECO:0000256" key="7">
    <source>
        <dbReference type="ARBA" id="ARBA00023053"/>
    </source>
</evidence>
<keyword evidence="10 12" id="KW-0739">Sodium transport</keyword>
<keyword evidence="9" id="KW-0472">Membrane</keyword>
<keyword evidence="5 12" id="KW-0812">Transmembrane</keyword>
<dbReference type="GO" id="GO:0005272">
    <property type="term" value="F:sodium channel activity"/>
    <property type="evidence" value="ECO:0007669"/>
    <property type="project" value="UniProtKB-KW"/>
</dbReference>
<gene>
    <name evidence="13" type="ORF">EAI_12299</name>
</gene>
<evidence type="ECO:0000256" key="4">
    <source>
        <dbReference type="ARBA" id="ARBA00022461"/>
    </source>
</evidence>
<keyword evidence="7" id="KW-0915">Sodium</keyword>
<evidence type="ECO:0000256" key="10">
    <source>
        <dbReference type="ARBA" id="ARBA00023201"/>
    </source>
</evidence>
<evidence type="ECO:0000256" key="5">
    <source>
        <dbReference type="ARBA" id="ARBA00022692"/>
    </source>
</evidence>
<evidence type="ECO:0000313" key="14">
    <source>
        <dbReference type="Proteomes" id="UP000008237"/>
    </source>
</evidence>
<evidence type="ECO:0000313" key="13">
    <source>
        <dbReference type="EMBL" id="EFN81244.1"/>
    </source>
</evidence>
<protein>
    <submittedName>
        <fullName evidence="13">Uncharacterized protein</fullName>
    </submittedName>
</protein>
<dbReference type="Pfam" id="PF00858">
    <property type="entry name" value="ASC"/>
    <property type="match status" value="1"/>
</dbReference>
<sequence>MHYKISSLPFPSVTLCPNDRVDWNRALELERRIFSNDTDKASLETFRKILGRLSMMSFGDFDELDFLKNQSQSIHGLSGRTACFLTSI</sequence>
<evidence type="ECO:0000256" key="12">
    <source>
        <dbReference type="RuleBase" id="RU000679"/>
    </source>
</evidence>
<evidence type="ECO:0000256" key="1">
    <source>
        <dbReference type="ARBA" id="ARBA00004141"/>
    </source>
</evidence>
<organism evidence="14">
    <name type="scientific">Harpegnathos saltator</name>
    <name type="common">Jerdon's jumping ant</name>
    <dbReference type="NCBI Taxonomy" id="610380"/>
    <lineage>
        <taxon>Eukaryota</taxon>
        <taxon>Metazoa</taxon>
        <taxon>Ecdysozoa</taxon>
        <taxon>Arthropoda</taxon>
        <taxon>Hexapoda</taxon>
        <taxon>Insecta</taxon>
        <taxon>Pterygota</taxon>
        <taxon>Neoptera</taxon>
        <taxon>Endopterygota</taxon>
        <taxon>Hymenoptera</taxon>
        <taxon>Apocrita</taxon>
        <taxon>Aculeata</taxon>
        <taxon>Formicoidea</taxon>
        <taxon>Formicidae</taxon>
        <taxon>Ponerinae</taxon>
        <taxon>Ponerini</taxon>
        <taxon>Harpegnathos</taxon>
    </lineage>
</organism>
<keyword evidence="14" id="KW-1185">Reference proteome</keyword>
<comment type="subcellular location">
    <subcellularLocation>
        <location evidence="1">Membrane</location>
        <topology evidence="1">Multi-pass membrane protein</topology>
    </subcellularLocation>
</comment>
<keyword evidence="8 12" id="KW-0406">Ion transport</keyword>
<keyword evidence="4 12" id="KW-0894">Sodium channel</keyword>